<sequence>MRTPVTPPSGTGAPVPPTAAAPPSEPDLLVRLAAGDPVAWRDVVTRYERLVRSRVRGFRLQPADADDAVAATWLRLAQNADRINDVDRLPGWLSTVAGRECLRILDRAAHAGVPVEDAGVAVAEPTPGPEQRAVDADIARELRALVADLPRRRRLLIAALFGEDSWSYERISRVTGIPTGSIGPTRARALDQLRRLAVERGLGSAHPALRGLAPTAGSAAG</sequence>
<dbReference type="InterPro" id="IPR013324">
    <property type="entry name" value="RNA_pol_sigma_r3/r4-like"/>
</dbReference>
<dbReference type="InterPro" id="IPR013325">
    <property type="entry name" value="RNA_pol_sigma_r2"/>
</dbReference>
<feature type="region of interest" description="Disordered" evidence="6">
    <location>
        <begin position="1"/>
        <end position="24"/>
    </location>
</feature>
<comment type="caution">
    <text evidence="8">The sequence shown here is derived from an EMBL/GenBank/DDBJ whole genome shotgun (WGS) entry which is preliminary data.</text>
</comment>
<evidence type="ECO:0000256" key="4">
    <source>
        <dbReference type="ARBA" id="ARBA00023125"/>
    </source>
</evidence>
<dbReference type="InterPro" id="IPR039425">
    <property type="entry name" value="RNA_pol_sigma-70-like"/>
</dbReference>
<name>A0ABP8WBA1_9PSEU</name>
<dbReference type="Gene3D" id="1.10.10.10">
    <property type="entry name" value="Winged helix-like DNA-binding domain superfamily/Winged helix DNA-binding domain"/>
    <property type="match status" value="1"/>
</dbReference>
<dbReference type="InterPro" id="IPR014284">
    <property type="entry name" value="RNA_pol_sigma-70_dom"/>
</dbReference>
<dbReference type="RefSeq" id="WP_345380041.1">
    <property type="nucleotide sequence ID" value="NZ_BAABIC010000006.1"/>
</dbReference>
<keyword evidence="4" id="KW-0238">DNA-binding</keyword>
<keyword evidence="2" id="KW-0805">Transcription regulation</keyword>
<evidence type="ECO:0000256" key="2">
    <source>
        <dbReference type="ARBA" id="ARBA00023015"/>
    </source>
</evidence>
<evidence type="ECO:0000313" key="9">
    <source>
        <dbReference type="Proteomes" id="UP001500325"/>
    </source>
</evidence>
<evidence type="ECO:0000256" key="5">
    <source>
        <dbReference type="ARBA" id="ARBA00023163"/>
    </source>
</evidence>
<protein>
    <submittedName>
        <fullName evidence="8">Sigma-70 family RNA polymerase sigma factor</fullName>
    </submittedName>
</protein>
<dbReference type="SUPFAM" id="SSF88659">
    <property type="entry name" value="Sigma3 and sigma4 domains of RNA polymerase sigma factors"/>
    <property type="match status" value="1"/>
</dbReference>
<gene>
    <name evidence="8" type="ORF">GCM10023215_20430</name>
</gene>
<evidence type="ECO:0000256" key="3">
    <source>
        <dbReference type="ARBA" id="ARBA00023082"/>
    </source>
</evidence>
<evidence type="ECO:0000259" key="7">
    <source>
        <dbReference type="Pfam" id="PF04542"/>
    </source>
</evidence>
<dbReference type="PANTHER" id="PTHR43133:SF8">
    <property type="entry name" value="RNA POLYMERASE SIGMA FACTOR HI_1459-RELATED"/>
    <property type="match status" value="1"/>
</dbReference>
<dbReference type="PANTHER" id="PTHR43133">
    <property type="entry name" value="RNA POLYMERASE ECF-TYPE SIGMA FACTO"/>
    <property type="match status" value="1"/>
</dbReference>
<dbReference type="InterPro" id="IPR007627">
    <property type="entry name" value="RNA_pol_sigma70_r2"/>
</dbReference>
<keyword evidence="9" id="KW-1185">Reference proteome</keyword>
<dbReference type="Gene3D" id="1.10.1740.10">
    <property type="match status" value="1"/>
</dbReference>
<feature type="compositionally biased region" description="Low complexity" evidence="6">
    <location>
        <begin position="1"/>
        <end position="13"/>
    </location>
</feature>
<dbReference type="SUPFAM" id="SSF88946">
    <property type="entry name" value="Sigma2 domain of RNA polymerase sigma factors"/>
    <property type="match status" value="1"/>
</dbReference>
<comment type="similarity">
    <text evidence="1">Belongs to the sigma-70 factor family. ECF subfamily.</text>
</comment>
<proteinExistence type="inferred from homology"/>
<accession>A0ABP8WBA1</accession>
<feature type="compositionally biased region" description="Pro residues" evidence="6">
    <location>
        <begin position="14"/>
        <end position="24"/>
    </location>
</feature>
<keyword evidence="3" id="KW-0731">Sigma factor</keyword>
<reference evidence="9" key="1">
    <citation type="journal article" date="2019" name="Int. J. Syst. Evol. Microbiol.">
        <title>The Global Catalogue of Microorganisms (GCM) 10K type strain sequencing project: providing services to taxonomists for standard genome sequencing and annotation.</title>
        <authorList>
            <consortium name="The Broad Institute Genomics Platform"/>
            <consortium name="The Broad Institute Genome Sequencing Center for Infectious Disease"/>
            <person name="Wu L."/>
            <person name="Ma J."/>
        </authorList>
    </citation>
    <scope>NUCLEOTIDE SEQUENCE [LARGE SCALE GENOMIC DNA]</scope>
    <source>
        <strain evidence="9">JCM 18055</strain>
    </source>
</reference>
<evidence type="ECO:0000313" key="8">
    <source>
        <dbReference type="EMBL" id="GAA4685276.1"/>
    </source>
</evidence>
<dbReference type="Pfam" id="PF04542">
    <property type="entry name" value="Sigma70_r2"/>
    <property type="match status" value="1"/>
</dbReference>
<evidence type="ECO:0000256" key="6">
    <source>
        <dbReference type="SAM" id="MobiDB-lite"/>
    </source>
</evidence>
<dbReference type="Proteomes" id="UP001500325">
    <property type="component" value="Unassembled WGS sequence"/>
</dbReference>
<organism evidence="8 9">
    <name type="scientific">Pseudonocardia yuanmonensis</name>
    <dbReference type="NCBI Taxonomy" id="1095914"/>
    <lineage>
        <taxon>Bacteria</taxon>
        <taxon>Bacillati</taxon>
        <taxon>Actinomycetota</taxon>
        <taxon>Actinomycetes</taxon>
        <taxon>Pseudonocardiales</taxon>
        <taxon>Pseudonocardiaceae</taxon>
        <taxon>Pseudonocardia</taxon>
    </lineage>
</organism>
<evidence type="ECO:0000256" key="1">
    <source>
        <dbReference type="ARBA" id="ARBA00010641"/>
    </source>
</evidence>
<feature type="domain" description="RNA polymerase sigma-70 region 2" evidence="7">
    <location>
        <begin position="44"/>
        <end position="108"/>
    </location>
</feature>
<dbReference type="InterPro" id="IPR036388">
    <property type="entry name" value="WH-like_DNA-bd_sf"/>
</dbReference>
<dbReference type="NCBIfam" id="TIGR02937">
    <property type="entry name" value="sigma70-ECF"/>
    <property type="match status" value="1"/>
</dbReference>
<keyword evidence="5" id="KW-0804">Transcription</keyword>
<dbReference type="EMBL" id="BAABIC010000006">
    <property type="protein sequence ID" value="GAA4685276.1"/>
    <property type="molecule type" value="Genomic_DNA"/>
</dbReference>